<dbReference type="GO" id="GO:0005886">
    <property type="term" value="C:plasma membrane"/>
    <property type="evidence" value="ECO:0007669"/>
    <property type="project" value="TreeGrafter"/>
</dbReference>
<feature type="compositionally biased region" description="Low complexity" evidence="1">
    <location>
        <begin position="741"/>
        <end position="756"/>
    </location>
</feature>
<dbReference type="GO" id="GO:0070086">
    <property type="term" value="P:ubiquitin-dependent endocytosis"/>
    <property type="evidence" value="ECO:0007669"/>
    <property type="project" value="TreeGrafter"/>
</dbReference>
<dbReference type="EMBL" id="KZ989306">
    <property type="protein sequence ID" value="RKP26914.1"/>
    <property type="molecule type" value="Genomic_DNA"/>
</dbReference>
<accession>A0A4P9Z319</accession>
<dbReference type="Gene3D" id="2.60.40.640">
    <property type="match status" value="1"/>
</dbReference>
<sequence length="817" mass="86192">MAKEPKLTLEPCRAGPIAASDNSGQSSGSGSSIDSSVASKTTATSSGNGHASSDGPVLSQVSPFVVGYLGITPCSVQGVVRVRYPPDKPVKARHLTVTLTGIVRTKWTTRTLEPADAVASSNDGKVVREHGGLRGSLEAKLSGVGKSDGKSTGHDRKTSSGVAHGHAAPGGDACGEMVEIVHTHQAEDVVLSLSQDLWRTTAGDGWGALGGEHAFPFYFSLPPDLPDSMETEFGSVRYVLSAVLERRGRMLNTAGRKVVDVPLAIHRATLSTLHELTRPRKWQSDPAWSASSGIAYEMSIPRATFGPGDALEAVVKVKLASPGNVQFLGASLGIKEYITYRANNIARTESTYVANVDIDDQGNATSSMGPARAAGAKDGGKKAKSNGAATGAASKPGGQSDRVNKDGTREIQRTICVRRDPGLRPSVTTRLISIRHKLKLKLKLAGEKEISVDCPSWLTSMTRTECQQLEDWLRSKADAAAMALRQYTDEIDPPKDGRARQRDRYRASNTYHLIPGVVRHAVYLQLADGIAGLPAHMTVKDASIALAMAARAASTHASGDANAEPHAYVHYSRPGAPQSGIPQYDAHQKNRRSLTFGEHERGHNYPASGAPGQRGTAAIIGRHNGNGNSNGNGNGNNHQADDPARRYSMPVLTNDASDARLVGASSPMSFYGPNPYYPPYSPYGAPPPPATAGPPPVYYPYGHMPSPGAPYGYGAASAGQMPEPRPVPSEPTAQAALTKQSSNEAPPSSATTATARTEPDEQPSASTDEPATGKHGWRDIHDRPKSKTSTAASAPKEEDDAPPTVPTRLTNAEDGPS</sequence>
<feature type="region of interest" description="Disordered" evidence="1">
    <location>
        <begin position="140"/>
        <end position="169"/>
    </location>
</feature>
<dbReference type="InterPro" id="IPR050357">
    <property type="entry name" value="Arrestin_domain-protein"/>
</dbReference>
<dbReference type="Proteomes" id="UP000278143">
    <property type="component" value="Unassembled WGS sequence"/>
</dbReference>
<feature type="region of interest" description="Disordered" evidence="1">
    <location>
        <begin position="599"/>
        <end position="644"/>
    </location>
</feature>
<dbReference type="InterPro" id="IPR011022">
    <property type="entry name" value="Arrestin_C-like"/>
</dbReference>
<dbReference type="PANTHER" id="PTHR11188">
    <property type="entry name" value="ARRESTIN DOMAIN CONTAINING PROTEIN"/>
    <property type="match status" value="1"/>
</dbReference>
<dbReference type="InterPro" id="IPR011021">
    <property type="entry name" value="Arrestin-like_N"/>
</dbReference>
<feature type="compositionally biased region" description="Basic and acidic residues" evidence="1">
    <location>
        <begin position="147"/>
        <end position="158"/>
    </location>
</feature>
<dbReference type="InterPro" id="IPR014752">
    <property type="entry name" value="Arrestin-like_C"/>
</dbReference>
<feature type="region of interest" description="Disordered" evidence="1">
    <location>
        <begin position="1"/>
        <end position="56"/>
    </location>
</feature>
<dbReference type="PANTHER" id="PTHR11188:SF17">
    <property type="entry name" value="FI21816P1"/>
    <property type="match status" value="1"/>
</dbReference>
<dbReference type="OrthoDB" id="2333384at2759"/>
<organism evidence="3 4">
    <name type="scientific">Syncephalis pseudoplumigaleata</name>
    <dbReference type="NCBI Taxonomy" id="1712513"/>
    <lineage>
        <taxon>Eukaryota</taxon>
        <taxon>Fungi</taxon>
        <taxon>Fungi incertae sedis</taxon>
        <taxon>Zoopagomycota</taxon>
        <taxon>Zoopagomycotina</taxon>
        <taxon>Zoopagomycetes</taxon>
        <taxon>Zoopagales</taxon>
        <taxon>Piptocephalidaceae</taxon>
        <taxon>Syncephalis</taxon>
    </lineage>
</organism>
<dbReference type="InterPro" id="IPR014756">
    <property type="entry name" value="Ig_E-set"/>
</dbReference>
<feature type="region of interest" description="Disordered" evidence="1">
    <location>
        <begin position="362"/>
        <end position="410"/>
    </location>
</feature>
<dbReference type="GO" id="GO:0030674">
    <property type="term" value="F:protein-macromolecule adaptor activity"/>
    <property type="evidence" value="ECO:0007669"/>
    <property type="project" value="TreeGrafter"/>
</dbReference>
<keyword evidence="4" id="KW-1185">Reference proteome</keyword>
<feature type="compositionally biased region" description="Low complexity" evidence="1">
    <location>
        <begin position="705"/>
        <end position="719"/>
    </location>
</feature>
<feature type="region of interest" description="Disordered" evidence="1">
    <location>
        <begin position="705"/>
        <end position="817"/>
    </location>
</feature>
<protein>
    <recommendedName>
        <fullName evidence="2">Arrestin C-terminal-like domain-containing protein</fullName>
    </recommendedName>
</protein>
<dbReference type="Pfam" id="PF00339">
    <property type="entry name" value="Arrestin_N"/>
    <property type="match status" value="1"/>
</dbReference>
<dbReference type="GO" id="GO:0031625">
    <property type="term" value="F:ubiquitin protein ligase binding"/>
    <property type="evidence" value="ECO:0007669"/>
    <property type="project" value="TreeGrafter"/>
</dbReference>
<dbReference type="SUPFAM" id="SSF81296">
    <property type="entry name" value="E set domains"/>
    <property type="match status" value="1"/>
</dbReference>
<name>A0A4P9Z319_9FUNG</name>
<feature type="compositionally biased region" description="Polar residues" evidence="1">
    <location>
        <begin position="731"/>
        <end position="740"/>
    </location>
</feature>
<feature type="compositionally biased region" description="Low complexity" evidence="1">
    <location>
        <begin position="18"/>
        <end position="46"/>
    </location>
</feature>
<gene>
    <name evidence="3" type="ORF">SYNPS1DRAFT_27408</name>
</gene>
<evidence type="ECO:0000313" key="3">
    <source>
        <dbReference type="EMBL" id="RKP26914.1"/>
    </source>
</evidence>
<feature type="compositionally biased region" description="Low complexity" evidence="1">
    <location>
        <begin position="385"/>
        <end position="395"/>
    </location>
</feature>
<dbReference type="SMART" id="SM01017">
    <property type="entry name" value="Arrestin_C"/>
    <property type="match status" value="1"/>
</dbReference>
<feature type="domain" description="Arrestin C-terminal-like" evidence="2">
    <location>
        <begin position="290"/>
        <end position="456"/>
    </location>
</feature>
<dbReference type="Pfam" id="PF02752">
    <property type="entry name" value="Arrestin_C"/>
    <property type="match status" value="1"/>
</dbReference>
<evidence type="ECO:0000259" key="2">
    <source>
        <dbReference type="SMART" id="SM01017"/>
    </source>
</evidence>
<proteinExistence type="predicted"/>
<feature type="compositionally biased region" description="Basic and acidic residues" evidence="1">
    <location>
        <begin position="776"/>
        <end position="785"/>
    </location>
</feature>
<evidence type="ECO:0000313" key="4">
    <source>
        <dbReference type="Proteomes" id="UP000278143"/>
    </source>
</evidence>
<evidence type="ECO:0000256" key="1">
    <source>
        <dbReference type="SAM" id="MobiDB-lite"/>
    </source>
</evidence>
<reference evidence="4" key="1">
    <citation type="journal article" date="2018" name="Nat. Microbiol.">
        <title>Leveraging single-cell genomics to expand the fungal tree of life.</title>
        <authorList>
            <person name="Ahrendt S.R."/>
            <person name="Quandt C.A."/>
            <person name="Ciobanu D."/>
            <person name="Clum A."/>
            <person name="Salamov A."/>
            <person name="Andreopoulos B."/>
            <person name="Cheng J.F."/>
            <person name="Woyke T."/>
            <person name="Pelin A."/>
            <person name="Henrissat B."/>
            <person name="Reynolds N.K."/>
            <person name="Benny G.L."/>
            <person name="Smith M.E."/>
            <person name="James T.Y."/>
            <person name="Grigoriev I.V."/>
        </authorList>
    </citation>
    <scope>NUCLEOTIDE SEQUENCE [LARGE SCALE GENOMIC DNA]</scope>
    <source>
        <strain evidence="4">Benny S71-1</strain>
    </source>
</reference>
<dbReference type="GO" id="GO:0005829">
    <property type="term" value="C:cytosol"/>
    <property type="evidence" value="ECO:0007669"/>
    <property type="project" value="TreeGrafter"/>
</dbReference>
<dbReference type="AlphaFoldDB" id="A0A4P9Z319"/>